<name>A0ABU8JB45_9GAMM</name>
<evidence type="ECO:0000313" key="2">
    <source>
        <dbReference type="EMBL" id="MEI7036423.1"/>
    </source>
</evidence>
<evidence type="ECO:0000256" key="1">
    <source>
        <dbReference type="SAM" id="MobiDB-lite"/>
    </source>
</evidence>
<feature type="region of interest" description="Disordered" evidence="1">
    <location>
        <begin position="39"/>
        <end position="59"/>
    </location>
</feature>
<protein>
    <submittedName>
        <fullName evidence="2">Uncharacterized protein</fullName>
    </submittedName>
</protein>
<gene>
    <name evidence="2" type="ORF">WAT24_06605</name>
</gene>
<sequence>MTESMMPSEIVARHGISFRVAKSNGAAFINSPASVLSSRALQSGDDHSGSRGPSSTLGASSSLQVMGVAKTSTAAGYAFTNGASQSVTFPTLNTSSGTLYMGYYEASGAWWLNGHISEAIMLNGYVETDRSALEANQRTYFGV</sequence>
<reference evidence="2 3" key="1">
    <citation type="journal article" date="2014" name="Int. J. Syst. Evol. Microbiol.">
        <title>Fulvimonas yonginensis sp. nov., isolated from greenhouse soil, and emended description of the genus Fulvimonas.</title>
        <authorList>
            <person name="Ahn J.H."/>
            <person name="Kim S.J."/>
            <person name="Weon H.Y."/>
            <person name="Hong S.B."/>
            <person name="Seok S.J."/>
            <person name="Kwon S.W."/>
        </authorList>
    </citation>
    <scope>NUCLEOTIDE SEQUENCE [LARGE SCALE GENOMIC DNA]</scope>
    <source>
        <strain evidence="2 3">KACC 16952</strain>
    </source>
</reference>
<accession>A0ABU8JB45</accession>
<comment type="caution">
    <text evidence="2">The sequence shown here is derived from an EMBL/GenBank/DDBJ whole genome shotgun (WGS) entry which is preliminary data.</text>
</comment>
<proteinExistence type="predicted"/>
<dbReference type="EMBL" id="JBBBNY010000003">
    <property type="protein sequence ID" value="MEI7036423.1"/>
    <property type="molecule type" value="Genomic_DNA"/>
</dbReference>
<dbReference type="RefSeq" id="WP_336807039.1">
    <property type="nucleotide sequence ID" value="NZ_JBBBNY010000003.1"/>
</dbReference>
<keyword evidence="3" id="KW-1185">Reference proteome</keyword>
<dbReference type="Proteomes" id="UP001381174">
    <property type="component" value="Unassembled WGS sequence"/>
</dbReference>
<organism evidence="2 3">
    <name type="scientific">Fulvimonas yonginensis</name>
    <dbReference type="NCBI Taxonomy" id="1495200"/>
    <lineage>
        <taxon>Bacteria</taxon>
        <taxon>Pseudomonadati</taxon>
        <taxon>Pseudomonadota</taxon>
        <taxon>Gammaproteobacteria</taxon>
        <taxon>Lysobacterales</taxon>
        <taxon>Rhodanobacteraceae</taxon>
        <taxon>Fulvimonas</taxon>
    </lineage>
</organism>
<evidence type="ECO:0000313" key="3">
    <source>
        <dbReference type="Proteomes" id="UP001381174"/>
    </source>
</evidence>